<keyword evidence="2" id="KW-1133">Transmembrane helix</keyword>
<keyword evidence="2" id="KW-0812">Transmembrane</keyword>
<feature type="region of interest" description="Disordered" evidence="1">
    <location>
        <begin position="380"/>
        <end position="427"/>
    </location>
</feature>
<keyword evidence="2" id="KW-0472">Membrane</keyword>
<evidence type="ECO:0000256" key="1">
    <source>
        <dbReference type="SAM" id="MobiDB-lite"/>
    </source>
</evidence>
<organism evidence="3 4">
    <name type="scientific">Cellulosimicrobium arenosum</name>
    <dbReference type="NCBI Taxonomy" id="2708133"/>
    <lineage>
        <taxon>Bacteria</taxon>
        <taxon>Bacillati</taxon>
        <taxon>Actinomycetota</taxon>
        <taxon>Actinomycetes</taxon>
        <taxon>Micrococcales</taxon>
        <taxon>Promicromonosporaceae</taxon>
        <taxon>Cellulosimicrobium</taxon>
    </lineage>
</organism>
<reference evidence="3" key="1">
    <citation type="journal article" date="2018" name="Curr. Microbiol.">
        <title>Cellulosimicrobium arenosum sp. nov., Isolated from Marine Sediment Sand.</title>
        <authorList>
            <person name="Oh M."/>
            <person name="Kim J.H."/>
            <person name="Yoon J.H."/>
            <person name="Schumann P."/>
            <person name="Kim W."/>
        </authorList>
    </citation>
    <scope>NUCLEOTIDE SEQUENCE</scope>
    <source>
        <strain evidence="3">KCTC 49039</strain>
    </source>
</reference>
<dbReference type="EMBL" id="JACYHB010000012">
    <property type="protein sequence ID" value="MBD8080078.1"/>
    <property type="molecule type" value="Genomic_DNA"/>
</dbReference>
<evidence type="ECO:0000313" key="3">
    <source>
        <dbReference type="EMBL" id="MBD8080078.1"/>
    </source>
</evidence>
<dbReference type="RefSeq" id="WP_191829665.1">
    <property type="nucleotide sequence ID" value="NZ_JACYHB010000012.1"/>
</dbReference>
<feature type="compositionally biased region" description="Basic and acidic residues" evidence="1">
    <location>
        <begin position="413"/>
        <end position="427"/>
    </location>
</feature>
<dbReference type="AlphaFoldDB" id="A0A927J1C2"/>
<comment type="caution">
    <text evidence="3">The sequence shown here is derived from an EMBL/GenBank/DDBJ whole genome shotgun (WGS) entry which is preliminary data.</text>
</comment>
<dbReference type="Gene3D" id="2.60.40.230">
    <property type="entry name" value="Neocarzinostatin-like"/>
    <property type="match status" value="1"/>
</dbReference>
<name>A0A927J1C2_9MICO</name>
<dbReference type="Proteomes" id="UP000610846">
    <property type="component" value="Unassembled WGS sequence"/>
</dbReference>
<protein>
    <submittedName>
        <fullName evidence="3">Uncharacterized protein</fullName>
    </submittedName>
</protein>
<sequence>MNRAVRPATPPAPPARAVLAGLLVVLLAALAGIGWAAPAAYAAARVSVANDSGRAEASTTSSTTLRVTGSGFQSVQGGFGGIYVFFGWVADPGGSWAPSQGGTVGADYRYVPDSESADNHGYQRFVAFPGSDTESSANGGVVAADGTWSTSIVVPGPTFDAQDRGGAVTTVDCREVQCGVITVGAHGVRNATNESFTPVSFVDAGSGAVEQAPDAGDPPDETPAAASSGAREPAGTDEADRPETATVGIDRATAVAGHALSFAGQGFEPGEQVVALVDDGVLAVGPLNAGTHGEVAGIIELPDDLRVGTHVLRLTGASSGSAPEVELTVRRDPAAVSASEAAPAAAPGADDGYSPAEIAVLVAGLVLLLVVVSSFVTARRRRRDARSDGTPTQSPPAPDGAATQSLPPVAPDVPRHLVGAHEDGVLR</sequence>
<reference evidence="3" key="2">
    <citation type="submission" date="2020-09" db="EMBL/GenBank/DDBJ databases">
        <authorList>
            <person name="Yu Y."/>
        </authorList>
    </citation>
    <scope>NUCLEOTIDE SEQUENCE</scope>
    <source>
        <strain evidence="3">KCTC 49039</strain>
    </source>
</reference>
<accession>A0A927J1C2</accession>
<proteinExistence type="predicted"/>
<feature type="region of interest" description="Disordered" evidence="1">
    <location>
        <begin position="208"/>
        <end position="243"/>
    </location>
</feature>
<evidence type="ECO:0000256" key="2">
    <source>
        <dbReference type="SAM" id="Phobius"/>
    </source>
</evidence>
<keyword evidence="4" id="KW-1185">Reference proteome</keyword>
<gene>
    <name evidence="3" type="ORF">IF651_13545</name>
</gene>
<feature type="transmembrane region" description="Helical" evidence="2">
    <location>
        <begin position="358"/>
        <end position="378"/>
    </location>
</feature>
<evidence type="ECO:0000313" key="4">
    <source>
        <dbReference type="Proteomes" id="UP000610846"/>
    </source>
</evidence>